<name>A0AAV9P659_9PEZI</name>
<dbReference type="EMBL" id="JAVRRT010000012">
    <property type="protein sequence ID" value="KAK5166962.1"/>
    <property type="molecule type" value="Genomic_DNA"/>
</dbReference>
<dbReference type="PANTHER" id="PTHR24148:SF64">
    <property type="entry name" value="HETEROKARYON INCOMPATIBILITY DOMAIN-CONTAINING PROTEIN"/>
    <property type="match status" value="1"/>
</dbReference>
<protein>
    <recommendedName>
        <fullName evidence="1">Heterokaryon incompatibility domain-containing protein</fullName>
    </recommendedName>
</protein>
<evidence type="ECO:0000259" key="1">
    <source>
        <dbReference type="Pfam" id="PF06985"/>
    </source>
</evidence>
<dbReference type="InterPro" id="IPR010730">
    <property type="entry name" value="HET"/>
</dbReference>
<comment type="caution">
    <text evidence="2">The sequence shown here is derived from an EMBL/GenBank/DDBJ whole genome shotgun (WGS) entry which is preliminary data.</text>
</comment>
<gene>
    <name evidence="2" type="ORF">LTR77_007691</name>
</gene>
<dbReference type="RefSeq" id="XP_064656770.1">
    <property type="nucleotide sequence ID" value="XM_064804928.1"/>
</dbReference>
<proteinExistence type="predicted"/>
<feature type="domain" description="Heterokaryon incompatibility" evidence="1">
    <location>
        <begin position="66"/>
        <end position="161"/>
    </location>
</feature>
<keyword evidence="3" id="KW-1185">Reference proteome</keyword>
<sequence length="577" mass="64395">MYLTRWTSASDTTSEVGDFKYSLLKSFKTGIRLAQILPGTGNKGISINLLDSFVSGPQKIPYDALSQERIKERNQQVQLMGQIFKGARKVVVWLGEDYDDSRAGMQLAKQLLSIARYQPVSGLGTADLETHGLPKQGHRRWTALSLILRRPWFWRTWVVQEVVLNPNVELVLGPSMLTWDDLESVVALLEGPMPRVWQLDQAISASELPFSRINRIRLRHQRLIATPISPVQIEAQFDNHVYSEPESMIDEDDDPQLLDLLLMSRGLGATDPRDKVYALLGLGKHDINPDYSMSPESVFTDFALQTVGVVTEMQARRRAASLEMLSHLREVRRAMILFSCAGRHNQKLKLPSWVPDWTTNLSCRPLVFGLSHRFAAGGDKLATFDWQPDFGLLLCGKLLDSVQDVGSVHLSDTSSTNSHDLIKKWLEEAKQIAFTRIARSPGSTMNVDAFEAMRRDISICKHGYYITAAQKGRRNSLLHEVDTSDDASHSASQTLTLGPTRGRVVFASGTGYVGLVPHGTREGDLIFVVLGADVPYVLRPLEEGEGYELIGEAFVQGVMAGEAMLLDRIPVEDVMIR</sequence>
<dbReference type="PANTHER" id="PTHR24148">
    <property type="entry name" value="ANKYRIN REPEAT DOMAIN-CONTAINING PROTEIN 39 HOMOLOG-RELATED"/>
    <property type="match status" value="1"/>
</dbReference>
<dbReference type="Proteomes" id="UP001337655">
    <property type="component" value="Unassembled WGS sequence"/>
</dbReference>
<organism evidence="2 3">
    <name type="scientific">Saxophila tyrrhenica</name>
    <dbReference type="NCBI Taxonomy" id="1690608"/>
    <lineage>
        <taxon>Eukaryota</taxon>
        <taxon>Fungi</taxon>
        <taxon>Dikarya</taxon>
        <taxon>Ascomycota</taxon>
        <taxon>Pezizomycotina</taxon>
        <taxon>Dothideomycetes</taxon>
        <taxon>Dothideomycetidae</taxon>
        <taxon>Mycosphaerellales</taxon>
        <taxon>Extremaceae</taxon>
        <taxon>Saxophila</taxon>
    </lineage>
</organism>
<accession>A0AAV9P659</accession>
<dbReference type="AlphaFoldDB" id="A0AAV9P659"/>
<reference evidence="2 3" key="1">
    <citation type="submission" date="2023-08" db="EMBL/GenBank/DDBJ databases">
        <title>Black Yeasts Isolated from many extreme environments.</title>
        <authorList>
            <person name="Coleine C."/>
            <person name="Stajich J.E."/>
            <person name="Selbmann L."/>
        </authorList>
    </citation>
    <scope>NUCLEOTIDE SEQUENCE [LARGE SCALE GENOMIC DNA]</scope>
    <source>
        <strain evidence="2 3">CCFEE 5935</strain>
    </source>
</reference>
<dbReference type="Pfam" id="PF06985">
    <property type="entry name" value="HET"/>
    <property type="match status" value="1"/>
</dbReference>
<dbReference type="InterPro" id="IPR052895">
    <property type="entry name" value="HetReg/Transcr_Mod"/>
</dbReference>
<evidence type="ECO:0000313" key="2">
    <source>
        <dbReference type="EMBL" id="KAK5166962.1"/>
    </source>
</evidence>
<dbReference type="GeneID" id="89929027"/>
<dbReference type="Pfam" id="PF26639">
    <property type="entry name" value="Het-6_barrel"/>
    <property type="match status" value="1"/>
</dbReference>
<evidence type="ECO:0000313" key="3">
    <source>
        <dbReference type="Proteomes" id="UP001337655"/>
    </source>
</evidence>